<proteinExistence type="predicted"/>
<reference evidence="1" key="1">
    <citation type="submission" date="2022-12" db="EMBL/GenBank/DDBJ databases">
        <title>Genome Sequence of Lasiodiplodia mahajangana.</title>
        <authorList>
            <person name="Buettner E."/>
        </authorList>
    </citation>
    <scope>NUCLEOTIDE SEQUENCE</scope>
    <source>
        <strain evidence="1">VT137</strain>
    </source>
</reference>
<accession>A0ACC2JS33</accession>
<protein>
    <submittedName>
        <fullName evidence="1">Uncharacterized protein</fullName>
    </submittedName>
</protein>
<organism evidence="1 2">
    <name type="scientific">Lasiodiplodia mahajangana</name>
    <dbReference type="NCBI Taxonomy" id="1108764"/>
    <lineage>
        <taxon>Eukaryota</taxon>
        <taxon>Fungi</taxon>
        <taxon>Dikarya</taxon>
        <taxon>Ascomycota</taxon>
        <taxon>Pezizomycotina</taxon>
        <taxon>Dothideomycetes</taxon>
        <taxon>Dothideomycetes incertae sedis</taxon>
        <taxon>Botryosphaeriales</taxon>
        <taxon>Botryosphaeriaceae</taxon>
        <taxon>Lasiodiplodia</taxon>
    </lineage>
</organism>
<evidence type="ECO:0000313" key="2">
    <source>
        <dbReference type="Proteomes" id="UP001153332"/>
    </source>
</evidence>
<name>A0ACC2JS33_9PEZI</name>
<dbReference type="EMBL" id="JAPUUL010000603">
    <property type="protein sequence ID" value="KAJ8130013.1"/>
    <property type="molecule type" value="Genomic_DNA"/>
</dbReference>
<comment type="caution">
    <text evidence="1">The sequence shown here is derived from an EMBL/GenBank/DDBJ whole genome shotgun (WGS) entry which is preliminary data.</text>
</comment>
<gene>
    <name evidence="1" type="ORF">O1611_g3618</name>
</gene>
<keyword evidence="2" id="KW-1185">Reference proteome</keyword>
<evidence type="ECO:0000313" key="1">
    <source>
        <dbReference type="EMBL" id="KAJ8130013.1"/>
    </source>
</evidence>
<dbReference type="Proteomes" id="UP001153332">
    <property type="component" value="Unassembled WGS sequence"/>
</dbReference>
<sequence>MALSEHSPRHAVGQRWNAWFSVRTLALVASSCYISVANAATLSPQYVQRRTPIAGGLDLRVLPIGDSITWGAQSSDETGYRLSLDHEGHRGYIIDEINTASDVGIYAAPNIVLLHAGTNDMNKDVDVGNAPSRLQNLIDKIFEHSPNAAVFVCQIIPSTTAATQARINVFNDAIPGLVSTYIAAGKNTAYTPMTEAT</sequence>